<sequence length="203" mass="22495">MPTLTVMPIGTTGHENARRLGGSLQFPDVTRSRTRPIHLQTLEPSPDERGQEPGQHMHGRMGPHRSPARLEDQPDRLFGCCQPCWHVRRVTVSDEPVESVDHRTRVPLQHERPSEVGTGDGRSIGAGRIEDVGHLDEKALAAEAIHHLVHPALTASHSVPTVRLDCIRPWVDEVPEDVVFRTLMGTAHFDARDELEGGIGRSL</sequence>
<dbReference type="EMBL" id="UINC01003840">
    <property type="protein sequence ID" value="SVA09687.1"/>
    <property type="molecule type" value="Genomic_DNA"/>
</dbReference>
<name>A0A381T4X2_9ZZZZ</name>
<feature type="compositionally biased region" description="Basic residues" evidence="1">
    <location>
        <begin position="57"/>
        <end position="67"/>
    </location>
</feature>
<dbReference type="AlphaFoldDB" id="A0A381T4X2"/>
<organism evidence="2">
    <name type="scientific">marine metagenome</name>
    <dbReference type="NCBI Taxonomy" id="408172"/>
    <lineage>
        <taxon>unclassified sequences</taxon>
        <taxon>metagenomes</taxon>
        <taxon>ecological metagenomes</taxon>
    </lineage>
</organism>
<protein>
    <submittedName>
        <fullName evidence="2">Uncharacterized protein</fullName>
    </submittedName>
</protein>
<evidence type="ECO:0000256" key="1">
    <source>
        <dbReference type="SAM" id="MobiDB-lite"/>
    </source>
</evidence>
<evidence type="ECO:0000313" key="2">
    <source>
        <dbReference type="EMBL" id="SVA09687.1"/>
    </source>
</evidence>
<accession>A0A381T4X2</accession>
<feature type="region of interest" description="Disordered" evidence="1">
    <location>
        <begin position="1"/>
        <end position="67"/>
    </location>
</feature>
<gene>
    <name evidence="2" type="ORF">METZ01_LOCUS62541</name>
</gene>
<reference evidence="2" key="1">
    <citation type="submission" date="2018-05" db="EMBL/GenBank/DDBJ databases">
        <authorList>
            <person name="Lanie J.A."/>
            <person name="Ng W.-L."/>
            <person name="Kazmierczak K.M."/>
            <person name="Andrzejewski T.M."/>
            <person name="Davidsen T.M."/>
            <person name="Wayne K.J."/>
            <person name="Tettelin H."/>
            <person name="Glass J.I."/>
            <person name="Rusch D."/>
            <person name="Podicherti R."/>
            <person name="Tsui H.-C.T."/>
            <person name="Winkler M.E."/>
        </authorList>
    </citation>
    <scope>NUCLEOTIDE SEQUENCE</scope>
</reference>
<proteinExistence type="predicted"/>